<feature type="compositionally biased region" description="Polar residues" evidence="13">
    <location>
        <begin position="724"/>
        <end position="737"/>
    </location>
</feature>
<keyword evidence="9 14" id="KW-0472">Membrane</keyword>
<keyword evidence="6 12" id="KW-0408">Iron</keyword>
<keyword evidence="3 12" id="KW-0479">Metal-binding</keyword>
<evidence type="ECO:0000256" key="7">
    <source>
        <dbReference type="ARBA" id="ARBA00023015"/>
    </source>
</evidence>
<dbReference type="Pfam" id="PF00067">
    <property type="entry name" value="p450"/>
    <property type="match status" value="1"/>
</dbReference>
<dbReference type="PANTHER" id="PTHR36206:SF16">
    <property type="entry name" value="TRANSCRIPTION FACTOR DOMAIN-CONTAINING PROTEIN-RELATED"/>
    <property type="match status" value="1"/>
</dbReference>
<feature type="transmembrane region" description="Helical" evidence="14">
    <location>
        <begin position="1793"/>
        <end position="1818"/>
    </location>
</feature>
<dbReference type="Proteomes" id="UP000830671">
    <property type="component" value="Chromosome 3"/>
</dbReference>
<evidence type="ECO:0000256" key="11">
    <source>
        <dbReference type="ARBA" id="ARBA00023242"/>
    </source>
</evidence>
<dbReference type="InterPro" id="IPR036396">
    <property type="entry name" value="Cyt_P450_sf"/>
</dbReference>
<keyword evidence="4" id="KW-0862">Zinc</keyword>
<dbReference type="GO" id="GO:0005506">
    <property type="term" value="F:iron ion binding"/>
    <property type="evidence" value="ECO:0007669"/>
    <property type="project" value="InterPro"/>
</dbReference>
<accession>A0A9Q8WFK4</accession>
<dbReference type="InterPro" id="IPR017972">
    <property type="entry name" value="Cyt_P450_CS"/>
</dbReference>
<dbReference type="GO" id="GO:0016020">
    <property type="term" value="C:membrane"/>
    <property type="evidence" value="ECO:0007669"/>
    <property type="project" value="UniProtKB-SubCell"/>
</dbReference>
<evidence type="ECO:0000256" key="3">
    <source>
        <dbReference type="ARBA" id="ARBA00022723"/>
    </source>
</evidence>
<dbReference type="SUPFAM" id="SSF48264">
    <property type="entry name" value="Cytochrome P450"/>
    <property type="match status" value="1"/>
</dbReference>
<feature type="compositionally biased region" description="Low complexity" evidence="13">
    <location>
        <begin position="1575"/>
        <end position="1593"/>
    </location>
</feature>
<feature type="transmembrane region" description="Helical" evidence="14">
    <location>
        <begin position="1876"/>
        <end position="1896"/>
    </location>
</feature>
<feature type="region of interest" description="Disordered" evidence="13">
    <location>
        <begin position="52"/>
        <end position="75"/>
    </location>
</feature>
<feature type="transmembrane region" description="Helical" evidence="14">
    <location>
        <begin position="1717"/>
        <end position="1738"/>
    </location>
</feature>
<dbReference type="Pfam" id="PF04479">
    <property type="entry name" value="RTA1"/>
    <property type="match status" value="1"/>
</dbReference>
<comment type="cofactor">
    <cofactor evidence="12">
        <name>heme</name>
        <dbReference type="ChEBI" id="CHEBI:30413"/>
    </cofactor>
</comment>
<reference evidence="15" key="1">
    <citation type="journal article" date="2021" name="Mol. Plant Microbe Interact.">
        <title>Complete Genome Sequence of the Plant-Pathogenic Fungus Colletotrichum lupini.</title>
        <authorList>
            <person name="Baroncelli R."/>
            <person name="Pensec F."/>
            <person name="Da Lio D."/>
            <person name="Boufleur T."/>
            <person name="Vicente I."/>
            <person name="Sarrocco S."/>
            <person name="Picot A."/>
            <person name="Baraldi E."/>
            <person name="Sukno S."/>
            <person name="Thon M."/>
            <person name="Le Floch G."/>
        </authorList>
    </citation>
    <scope>NUCLEOTIDE SEQUENCE</scope>
    <source>
        <strain evidence="15">IMI 504893</strain>
    </source>
</reference>
<dbReference type="GO" id="GO:0003677">
    <property type="term" value="F:DNA binding"/>
    <property type="evidence" value="ECO:0007669"/>
    <property type="project" value="UniProtKB-KW"/>
</dbReference>
<evidence type="ECO:0000256" key="5">
    <source>
        <dbReference type="ARBA" id="ARBA00022989"/>
    </source>
</evidence>
<feature type="region of interest" description="Disordered" evidence="13">
    <location>
        <begin position="723"/>
        <end position="743"/>
    </location>
</feature>
<feature type="transmembrane region" description="Helical" evidence="14">
    <location>
        <begin position="149"/>
        <end position="168"/>
    </location>
</feature>
<dbReference type="PROSITE" id="PS00086">
    <property type="entry name" value="CYTOCHROME_P450"/>
    <property type="match status" value="1"/>
</dbReference>
<evidence type="ECO:0000313" key="15">
    <source>
        <dbReference type="EMBL" id="UQC81426.1"/>
    </source>
</evidence>
<feature type="region of interest" description="Disordered" evidence="13">
    <location>
        <begin position="1924"/>
        <end position="1945"/>
    </location>
</feature>
<feature type="transmembrane region" description="Helical" evidence="14">
    <location>
        <begin position="1839"/>
        <end position="1856"/>
    </location>
</feature>
<feature type="region of interest" description="Disordered" evidence="13">
    <location>
        <begin position="1573"/>
        <end position="1593"/>
    </location>
</feature>
<evidence type="ECO:0000256" key="13">
    <source>
        <dbReference type="SAM" id="MobiDB-lite"/>
    </source>
</evidence>
<dbReference type="InterPro" id="IPR002401">
    <property type="entry name" value="Cyt_P450_E_grp-I"/>
</dbReference>
<feature type="transmembrane region" description="Helical" evidence="14">
    <location>
        <begin position="1750"/>
        <end position="1773"/>
    </location>
</feature>
<name>A0A9Q8WFK4_9PEZI</name>
<feature type="compositionally biased region" description="Basic and acidic residues" evidence="13">
    <location>
        <begin position="1933"/>
        <end position="1945"/>
    </location>
</feature>
<evidence type="ECO:0000256" key="4">
    <source>
        <dbReference type="ARBA" id="ARBA00022833"/>
    </source>
</evidence>
<feature type="transmembrane region" description="Helical" evidence="14">
    <location>
        <begin position="1653"/>
        <end position="1673"/>
    </location>
</feature>
<dbReference type="GeneID" id="73340919"/>
<dbReference type="RefSeq" id="XP_049143052.1">
    <property type="nucleotide sequence ID" value="XM_049285909.1"/>
</dbReference>
<dbReference type="InterPro" id="IPR007568">
    <property type="entry name" value="RTA1"/>
</dbReference>
<dbReference type="InterPro" id="IPR001128">
    <property type="entry name" value="Cyt_P450"/>
</dbReference>
<dbReference type="GO" id="GO:0016705">
    <property type="term" value="F:oxidoreductase activity, acting on paired donors, with incorporation or reduction of molecular oxygen"/>
    <property type="evidence" value="ECO:0007669"/>
    <property type="project" value="InterPro"/>
</dbReference>
<dbReference type="PRINTS" id="PR00463">
    <property type="entry name" value="EP450I"/>
</dbReference>
<sequence length="1945" mass="218599">MCDTNTNTDMRAHITYPLSIVTPLHYAYQRTKLNQPTNGAVTISQVTLGSPAQPLLTDPEAARSPPKVPTKHPQRTAFSTRFCKAKPEEWRIPMQSPAGACTYEEGGRLYISLVPRPAIPPFCRNIREETAQMGFFAASGVESPMAMMFRLLGLAAALGIGYVLARMVQERMTFRKLQRQGVPMMPHSLLFGHLRLLMKLTSHLPKEVHFNYYAQAIVDNWETLFPGRTSCPSAIYADMWPMGPPLVFTVHPEAAGHYMFDASVPRSDWTKKALAPITEAMDLACLVGEPWKTWRARFNPSFSNKNVLGLVPGMLEDVEVFADIMREKAGVDGSWGDVFPLVETTTNLTMDVIGRAVLDIELHEQTNGPSRFRSALMDQISRVILHLNIVTMWKWYSPWRLAAIKENRETMYSELLPSIERSLKGTKKKEGLKTIIDLALKPMSGVVNVDRLFLETVVSQLKIFMFAGYDTTATALCWAIHCIAKNPEVGQKLRAEHDEVLGKDPADATAKIRESPHLLNSLLYTGGVIKEALRLFPGPPVIRDGQSHYRITDSITGEQYPTGGFLIWDGLRSQSRNEELWPRGNEVVPERWMTTDPEDPLHPKKHGWRTFGLGSRACIGQELAVVEMKLVLVSLARNFEIDCAWDEWDALNGNTTNPKMLVEGDRCYQTEKGTPQISDGMPVHVKLRQSDVRGQQFGEVGHRCRRNPALSAVVNAHAGKVSARSRTQCSPGSSGASKVSEGRKDDIGRRAICSIGRISRRCDEDVEAGGLVRCYLAERFGKSWECRTRLREAVIYQKPAREYDLMIHNIYARSDPTAACSLVVPLLHRRRLQDRPTRLTSSRLGINRLNATIGRFLLLGNAVMRLDSVMTESCNETKMKGGWSTWTQRHARKLCIMLRFWSQALLSASETNTVERQRHAMWLGIQFHGTSPSPSTYLVDTRARGLVIRKLALLEEARHLASLRDSPNISLDCLLVLVARKWLDSGRKLYGIIHTRTCVSTGRRCDGYVTPPTGTYSWAQLLRIHPPPTQAASDAELRALSFFRKVVAPVLSGPLDSYFWTHLVSQVSHQELAAKHAALAISSLYEKFKEDPLDRHSEKNSFAVAHYNEAIKHLRTTNNQETVLFVCILFVCIDMLRGECKGAIDHCRHGINILNGSRSTSRFVREHLTPAFCRLGVFPFFFGARPETFPAIPDSYPVPVPPFYNLKQVQAALDPLLVRAIRFVRAADEYRLGDETHPKPDMLTMQERDEMDELLDDWAAAFQAYMVQKSPNNCQRAAMREELVERLLEMKWHVGKIWLSTCFSRGELVYDLHLDKFQRIIELGREVESIFREMWQRIGRAKFTFEMGFSPLLGFVFIKCRSLSLRIAALSLMKTIAHERENLWDFNTVLAFGRKIVEFEHELDLGHDEHIANVVDDGTLPPEGRRIKDSAMQDEVRFVHEKNGGIAMWKKVALLMREHGGPITVQEEWFREGYASHAARSQATVLTLQGFTLYIAIIDKLRPLRVYDWPKNLTYKGENGRLRCEDEENSTSSSSILLVIPHLSTLITMHLSWITLAAAATALALPSGPSPTPTLPNSLANRQDSTVTSSSTSSIPTGDFIATKYITILGVTNSYVTVPAKTIDIAIPTCVQTIEPDANGYIPPGECGAIWNYYPSFAAAAVFAALFGILTAVHIWQAAKHKKRWCWVIIMASIWETLAFIFRAASSKNQQSNGIYLVFQIFILLAPIWVNAFAYMTLGRMIYFFHPSRSLLRIPAATFAAIFVALDIISFAVQLTGGSMAGPTAPPAEQMKAIHIYMGGIGLQEFFILIFVALALKFQVEMQSLDKLSGKQSRSWKPLLWALYFSLGMISVRIIYRLIEFSSGHGIDNVLITHEAYFYVLEALPMLLAIAVFNVVHPAMIMNGEGSDMPGFFATMKHGLSRRRGRIPLGQDPEGHELTRRSPSP</sequence>
<keyword evidence="5 14" id="KW-1133">Transmembrane helix</keyword>
<gene>
    <name evidence="15" type="ORF">CLUP02_06912</name>
</gene>
<dbReference type="PRINTS" id="PR00385">
    <property type="entry name" value="P450"/>
</dbReference>
<organism evidence="15 16">
    <name type="scientific">Colletotrichum lupini</name>
    <dbReference type="NCBI Taxonomy" id="145971"/>
    <lineage>
        <taxon>Eukaryota</taxon>
        <taxon>Fungi</taxon>
        <taxon>Dikarya</taxon>
        <taxon>Ascomycota</taxon>
        <taxon>Pezizomycotina</taxon>
        <taxon>Sordariomycetes</taxon>
        <taxon>Hypocreomycetidae</taxon>
        <taxon>Glomerellales</taxon>
        <taxon>Glomerellaceae</taxon>
        <taxon>Colletotrichum</taxon>
        <taxon>Colletotrichum acutatum species complex</taxon>
    </lineage>
</organism>
<dbReference type="KEGG" id="clup:CLUP02_06912"/>
<dbReference type="EMBL" id="CP019475">
    <property type="protein sequence ID" value="UQC81426.1"/>
    <property type="molecule type" value="Genomic_DNA"/>
</dbReference>
<comment type="subcellular location">
    <subcellularLocation>
        <location evidence="1">Membrane</location>
        <topology evidence="1">Multi-pass membrane protein</topology>
    </subcellularLocation>
</comment>
<evidence type="ECO:0000256" key="2">
    <source>
        <dbReference type="ARBA" id="ARBA00022692"/>
    </source>
</evidence>
<evidence type="ECO:0000313" key="16">
    <source>
        <dbReference type="Proteomes" id="UP000830671"/>
    </source>
</evidence>
<dbReference type="PANTHER" id="PTHR36206">
    <property type="entry name" value="ASPERCRYPTIN BIOSYNTHESIS CLUSTER-SPECIFIC TRANSCRIPTION REGULATOR ATNN-RELATED"/>
    <property type="match status" value="1"/>
</dbReference>
<keyword evidence="16" id="KW-1185">Reference proteome</keyword>
<keyword evidence="8" id="KW-0238">DNA-binding</keyword>
<evidence type="ECO:0000256" key="9">
    <source>
        <dbReference type="ARBA" id="ARBA00023136"/>
    </source>
</evidence>
<protein>
    <submittedName>
        <fullName evidence="15">C6 zinc finger protein</fullName>
    </submittedName>
</protein>
<evidence type="ECO:0000256" key="8">
    <source>
        <dbReference type="ARBA" id="ARBA00023125"/>
    </source>
</evidence>
<keyword evidence="12" id="KW-0349">Heme</keyword>
<evidence type="ECO:0000256" key="10">
    <source>
        <dbReference type="ARBA" id="ARBA00023163"/>
    </source>
</evidence>
<feature type="binding site" description="axial binding residue" evidence="12">
    <location>
        <position position="618"/>
    </location>
    <ligand>
        <name>heme</name>
        <dbReference type="ChEBI" id="CHEBI:30413"/>
    </ligand>
    <ligandPart>
        <name>Fe</name>
        <dbReference type="ChEBI" id="CHEBI:18248"/>
    </ligandPart>
</feature>
<evidence type="ECO:0000256" key="14">
    <source>
        <dbReference type="SAM" id="Phobius"/>
    </source>
</evidence>
<keyword evidence="11" id="KW-0539">Nucleus</keyword>
<dbReference type="GO" id="GO:0020037">
    <property type="term" value="F:heme binding"/>
    <property type="evidence" value="ECO:0007669"/>
    <property type="project" value="InterPro"/>
</dbReference>
<keyword evidence="7" id="KW-0805">Transcription regulation</keyword>
<dbReference type="Gene3D" id="1.10.630.10">
    <property type="entry name" value="Cytochrome P450"/>
    <property type="match status" value="1"/>
</dbReference>
<feature type="transmembrane region" description="Helical" evidence="14">
    <location>
        <begin position="1685"/>
        <end position="1705"/>
    </location>
</feature>
<proteinExistence type="predicted"/>
<keyword evidence="2 14" id="KW-0812">Transmembrane</keyword>
<evidence type="ECO:0000256" key="1">
    <source>
        <dbReference type="ARBA" id="ARBA00004141"/>
    </source>
</evidence>
<evidence type="ECO:0000256" key="6">
    <source>
        <dbReference type="ARBA" id="ARBA00023004"/>
    </source>
</evidence>
<dbReference type="GO" id="GO:0004497">
    <property type="term" value="F:monooxygenase activity"/>
    <property type="evidence" value="ECO:0007669"/>
    <property type="project" value="InterPro"/>
</dbReference>
<keyword evidence="10" id="KW-0804">Transcription</keyword>
<dbReference type="InterPro" id="IPR052360">
    <property type="entry name" value="Transcr_Regulatory_Proteins"/>
</dbReference>
<evidence type="ECO:0000256" key="12">
    <source>
        <dbReference type="PIRSR" id="PIRSR602401-1"/>
    </source>
</evidence>